<keyword evidence="5" id="KW-1185">Reference proteome</keyword>
<dbReference type="InterPro" id="IPR036465">
    <property type="entry name" value="vWFA_dom_sf"/>
</dbReference>
<dbReference type="STRING" id="927083.DB32_007296"/>
<feature type="chain" id="PRO_5002513024" evidence="2">
    <location>
        <begin position="20"/>
        <end position="588"/>
    </location>
</feature>
<evidence type="ECO:0000259" key="3">
    <source>
        <dbReference type="PROSITE" id="PS50234"/>
    </source>
</evidence>
<dbReference type="RefSeq" id="WP_053237132.1">
    <property type="nucleotide sequence ID" value="NZ_CP011125.1"/>
</dbReference>
<name>A0A0F6YLQ4_9BACT</name>
<evidence type="ECO:0000313" key="4">
    <source>
        <dbReference type="EMBL" id="AKF10147.1"/>
    </source>
</evidence>
<dbReference type="Proteomes" id="UP000034883">
    <property type="component" value="Chromosome"/>
</dbReference>
<feature type="compositionally biased region" description="Basic and acidic residues" evidence="1">
    <location>
        <begin position="129"/>
        <end position="147"/>
    </location>
</feature>
<feature type="signal peptide" evidence="2">
    <location>
        <begin position="1"/>
        <end position="19"/>
    </location>
</feature>
<feature type="compositionally biased region" description="Low complexity" evidence="1">
    <location>
        <begin position="34"/>
        <end position="45"/>
    </location>
</feature>
<organism evidence="4 5">
    <name type="scientific">Sandaracinus amylolyticus</name>
    <dbReference type="NCBI Taxonomy" id="927083"/>
    <lineage>
        <taxon>Bacteria</taxon>
        <taxon>Pseudomonadati</taxon>
        <taxon>Myxococcota</taxon>
        <taxon>Polyangia</taxon>
        <taxon>Polyangiales</taxon>
        <taxon>Sandaracinaceae</taxon>
        <taxon>Sandaracinus</taxon>
    </lineage>
</organism>
<dbReference type="InterPro" id="IPR002035">
    <property type="entry name" value="VWF_A"/>
</dbReference>
<evidence type="ECO:0000256" key="2">
    <source>
        <dbReference type="SAM" id="SignalP"/>
    </source>
</evidence>
<protein>
    <submittedName>
        <fullName evidence="4">Cell surface calcium-binding acidic-repeat protein</fullName>
    </submittedName>
</protein>
<keyword evidence="2" id="KW-0732">Signal</keyword>
<proteinExistence type="predicted"/>
<dbReference type="KEGG" id="samy:DB32_007296"/>
<evidence type="ECO:0000313" key="5">
    <source>
        <dbReference type="Proteomes" id="UP000034883"/>
    </source>
</evidence>
<gene>
    <name evidence="4" type="ORF">DB32_007296</name>
</gene>
<dbReference type="PROSITE" id="PS50234">
    <property type="entry name" value="VWFA"/>
    <property type="match status" value="1"/>
</dbReference>
<accession>A0A0F6YLQ4</accession>
<evidence type="ECO:0000256" key="1">
    <source>
        <dbReference type="SAM" id="MobiDB-lite"/>
    </source>
</evidence>
<feature type="compositionally biased region" description="Acidic residues" evidence="1">
    <location>
        <begin position="190"/>
        <end position="199"/>
    </location>
</feature>
<feature type="compositionally biased region" description="Low complexity" evidence="1">
    <location>
        <begin position="175"/>
        <end position="189"/>
    </location>
</feature>
<dbReference type="SUPFAM" id="SSF53300">
    <property type="entry name" value="vWA-like"/>
    <property type="match status" value="1"/>
</dbReference>
<dbReference type="AlphaFoldDB" id="A0A0F6YLQ4"/>
<feature type="compositionally biased region" description="Acidic residues" evidence="1">
    <location>
        <begin position="95"/>
        <end position="112"/>
    </location>
</feature>
<feature type="compositionally biased region" description="Acidic residues" evidence="1">
    <location>
        <begin position="72"/>
        <end position="84"/>
    </location>
</feature>
<dbReference type="PROSITE" id="PS51257">
    <property type="entry name" value="PROKAR_LIPOPROTEIN"/>
    <property type="match status" value="1"/>
</dbReference>
<dbReference type="OrthoDB" id="1100083at2"/>
<reference evidence="4 5" key="1">
    <citation type="submission" date="2015-03" db="EMBL/GenBank/DDBJ databases">
        <title>Genome assembly of Sandaracinus amylolyticus DSM 53668.</title>
        <authorList>
            <person name="Sharma G."/>
            <person name="Subramanian S."/>
        </authorList>
    </citation>
    <scope>NUCLEOTIDE SEQUENCE [LARGE SCALE GENOMIC DNA]</scope>
    <source>
        <strain evidence="4 5">DSM 53668</strain>
    </source>
</reference>
<sequence>MRTLCRTLLVALALLGASACTTRQTDDGDAGPMVPVDARPAAPGDADGDGIPDIVEGEDDLDGDGSPNARDDDSDDDGVSDADEAGPSPMWPVDHDDDGVPDFLDVDSDDDTIADRHEGSVDTDGDDELDRHDLDSDGDGRSDRDEAGDADLATPPIDTDRDGPPDVRDADSDGDGLADAAEPDAGSDPVDADSDDDGASDLVEHAAGTDPRDDTDNPEARGDFVFVVPFVDDPVPAQRTLDFATDIRKADVYFLIDTTGSMGVPIDNVRTSLSTPVVGIIDRVRATIPEAWFGVGQVKDFDDPFVFRNETDITSDAARAQLGVNALSPSGGGDGPEGQVPSLYAVASGSEILLTPARTDCPARTYGWPCFREDAVPIVVLVTDAPFHNGPDGSFGYPSYTRYPQMRDAIVRRRIRVIGVAIADDAIDHLEAIALDSGAVDAASVPLVSRAFDGNVDGVVVEQVDTLAEASRFDISAELRDDPADAVDARIFVDRLEARTAGDEARGCVALAAVDTDADGFADMFPRVGSRRRVCFDLVARANTTVRATREPQLYGATVRVLGDAYAELDTRRVFFLVPPEIPDPGLE</sequence>
<dbReference type="Gene3D" id="3.40.50.410">
    <property type="entry name" value="von Willebrand factor, type A domain"/>
    <property type="match status" value="1"/>
</dbReference>
<feature type="region of interest" description="Disordered" evidence="1">
    <location>
        <begin position="22"/>
        <end position="220"/>
    </location>
</feature>
<feature type="compositionally biased region" description="Basic and acidic residues" evidence="1">
    <location>
        <begin position="158"/>
        <end position="171"/>
    </location>
</feature>
<feature type="compositionally biased region" description="Basic and acidic residues" evidence="1">
    <location>
        <begin position="210"/>
        <end position="220"/>
    </location>
</feature>
<dbReference type="EMBL" id="CP011125">
    <property type="protein sequence ID" value="AKF10147.1"/>
    <property type="molecule type" value="Genomic_DNA"/>
</dbReference>
<dbReference type="CDD" id="cd00198">
    <property type="entry name" value="vWFA"/>
    <property type="match status" value="1"/>
</dbReference>
<feature type="compositionally biased region" description="Acidic residues" evidence="1">
    <location>
        <begin position="46"/>
        <end position="63"/>
    </location>
</feature>
<feature type="domain" description="VWFA" evidence="3">
    <location>
        <begin position="251"/>
        <end position="464"/>
    </location>
</feature>